<evidence type="ECO:0000313" key="5">
    <source>
        <dbReference type="Proteomes" id="UP000628442"/>
    </source>
</evidence>
<dbReference type="InterPro" id="IPR013096">
    <property type="entry name" value="Cupin_2"/>
</dbReference>
<dbReference type="EMBL" id="BMWV01000014">
    <property type="protein sequence ID" value="GGY60586.1"/>
    <property type="molecule type" value="Genomic_DNA"/>
</dbReference>
<protein>
    <submittedName>
        <fullName evidence="2 3">Cupin</fullName>
    </submittedName>
</protein>
<reference evidence="2" key="1">
    <citation type="journal article" date="2014" name="Int. J. Syst. Evol. Microbiol.">
        <title>Complete genome sequence of Corynebacterium casei LMG S-19264T (=DSM 44701T), isolated from a smear-ripened cheese.</title>
        <authorList>
            <consortium name="US DOE Joint Genome Institute (JGI-PGF)"/>
            <person name="Walter F."/>
            <person name="Albersmeier A."/>
            <person name="Kalinowski J."/>
            <person name="Ruckert C."/>
        </authorList>
    </citation>
    <scope>NUCLEOTIDE SEQUENCE</scope>
    <source>
        <strain evidence="2">KCTC 12343</strain>
    </source>
</reference>
<gene>
    <name evidence="3" type="ORF">EYF70_08665</name>
    <name evidence="2" type="ORF">GCM10007387_48960</name>
</gene>
<dbReference type="AlphaFoldDB" id="A0A411WVT7"/>
<evidence type="ECO:0000313" key="4">
    <source>
        <dbReference type="Proteomes" id="UP000292307"/>
    </source>
</evidence>
<dbReference type="Pfam" id="PF07883">
    <property type="entry name" value="Cupin_2"/>
    <property type="match status" value="1"/>
</dbReference>
<dbReference type="OrthoDB" id="3231985at2"/>
<dbReference type="EMBL" id="CP036401">
    <property type="protein sequence ID" value="QBI00913.1"/>
    <property type="molecule type" value="Genomic_DNA"/>
</dbReference>
<proteinExistence type="predicted"/>
<reference evidence="3 4" key="2">
    <citation type="submission" date="2019-02" db="EMBL/GenBank/DDBJ databases">
        <title>Draft Genome Sequences of Six Type Strains of the Genus Massilia.</title>
        <authorList>
            <person name="Miess H."/>
            <person name="Frediansyhah A."/>
            <person name="Gross H."/>
        </authorList>
    </citation>
    <scope>NUCLEOTIDE SEQUENCE [LARGE SCALE GENOMIC DNA]</scope>
    <source>
        <strain evidence="3 4">DSM 17472</strain>
    </source>
</reference>
<name>A0A411WVT7_9BURK</name>
<organism evidence="2 5">
    <name type="scientific">Pseudoduganella albidiflava</name>
    <dbReference type="NCBI Taxonomy" id="321983"/>
    <lineage>
        <taxon>Bacteria</taxon>
        <taxon>Pseudomonadati</taxon>
        <taxon>Pseudomonadota</taxon>
        <taxon>Betaproteobacteria</taxon>
        <taxon>Burkholderiales</taxon>
        <taxon>Oxalobacteraceae</taxon>
        <taxon>Telluria group</taxon>
        <taxon>Pseudoduganella</taxon>
    </lineage>
</organism>
<dbReference type="Gene3D" id="2.60.120.10">
    <property type="entry name" value="Jelly Rolls"/>
    <property type="match status" value="1"/>
</dbReference>
<dbReference type="Proteomes" id="UP000628442">
    <property type="component" value="Unassembled WGS sequence"/>
</dbReference>
<evidence type="ECO:0000313" key="3">
    <source>
        <dbReference type="EMBL" id="QBI00913.1"/>
    </source>
</evidence>
<dbReference type="InterPro" id="IPR052538">
    <property type="entry name" value="Flavonoid_dioxygenase-like"/>
</dbReference>
<dbReference type="Proteomes" id="UP000292307">
    <property type="component" value="Chromosome"/>
</dbReference>
<dbReference type="PANTHER" id="PTHR43346:SF1">
    <property type="entry name" value="QUERCETIN 2,3-DIOXYGENASE-RELATED"/>
    <property type="match status" value="1"/>
</dbReference>
<evidence type="ECO:0000313" key="2">
    <source>
        <dbReference type="EMBL" id="GGY60586.1"/>
    </source>
</evidence>
<dbReference type="SUPFAM" id="SSF51182">
    <property type="entry name" value="RmlC-like cupins"/>
    <property type="match status" value="1"/>
</dbReference>
<evidence type="ECO:0000259" key="1">
    <source>
        <dbReference type="Pfam" id="PF07883"/>
    </source>
</evidence>
<accession>A0A411WVT7</accession>
<feature type="domain" description="Cupin type-2" evidence="1">
    <location>
        <begin position="32"/>
        <end position="100"/>
    </location>
</feature>
<sequence length="128" mass="14023">MPGFSINLEEKTLSNENFREVLFTTPQSQLVVMTLQAGEEIGAEQHDDTDQFIRVEAGQGKAILDGEEHALEDGVGVVIPAGTHHNVINTGSEPLKLYTLYTPPEHPDGTIHKDKAEADAYEAEHGHH</sequence>
<dbReference type="RefSeq" id="WP_131145041.1">
    <property type="nucleotide sequence ID" value="NZ_BMWV01000014.1"/>
</dbReference>
<dbReference type="CDD" id="cd02223">
    <property type="entry name" value="cupin_Bh2720-like"/>
    <property type="match status" value="1"/>
</dbReference>
<keyword evidence="4" id="KW-1185">Reference proteome</keyword>
<dbReference type="InterPro" id="IPR011051">
    <property type="entry name" value="RmlC_Cupin_sf"/>
</dbReference>
<reference evidence="2" key="3">
    <citation type="submission" date="2022-12" db="EMBL/GenBank/DDBJ databases">
        <authorList>
            <person name="Sun Q."/>
            <person name="Kim S."/>
        </authorList>
    </citation>
    <scope>NUCLEOTIDE SEQUENCE</scope>
    <source>
        <strain evidence="2">KCTC 12343</strain>
    </source>
</reference>
<dbReference type="PANTHER" id="PTHR43346">
    <property type="entry name" value="LIGAND BINDING DOMAIN PROTEIN, PUTATIVE (AFU_ORTHOLOGUE AFUA_6G14370)-RELATED"/>
    <property type="match status" value="1"/>
</dbReference>
<dbReference type="InterPro" id="IPR014710">
    <property type="entry name" value="RmlC-like_jellyroll"/>
</dbReference>